<keyword evidence="7" id="KW-1185">Reference proteome</keyword>
<protein>
    <submittedName>
        <fullName evidence="6">ABC transporter substrate-binding protein</fullName>
    </submittedName>
</protein>
<dbReference type="Gene3D" id="3.40.50.2300">
    <property type="match status" value="2"/>
</dbReference>
<keyword evidence="2" id="KW-0813">Transport</keyword>
<dbReference type="InterPro" id="IPR028082">
    <property type="entry name" value="Peripla_BP_I"/>
</dbReference>
<dbReference type="PANTHER" id="PTHR30483:SF37">
    <property type="entry name" value="ABC TRANSPORTER SUBSTRATE-BINDING PROTEIN"/>
    <property type="match status" value="1"/>
</dbReference>
<proteinExistence type="inferred from homology"/>
<dbReference type="PRINTS" id="PR00337">
    <property type="entry name" value="LEUILEVALBP"/>
</dbReference>
<dbReference type="EMBL" id="CP141615">
    <property type="protein sequence ID" value="WRP16734.1"/>
    <property type="molecule type" value="Genomic_DNA"/>
</dbReference>
<keyword evidence="4" id="KW-0029">Amino-acid transport</keyword>
<keyword evidence="3" id="KW-0732">Signal</keyword>
<dbReference type="InterPro" id="IPR051010">
    <property type="entry name" value="BCAA_transport"/>
</dbReference>
<comment type="similarity">
    <text evidence="1">Belongs to the leucine-binding protein family.</text>
</comment>
<evidence type="ECO:0000256" key="1">
    <source>
        <dbReference type="ARBA" id="ARBA00010062"/>
    </source>
</evidence>
<dbReference type="Pfam" id="PF13458">
    <property type="entry name" value="Peripla_BP_6"/>
    <property type="match status" value="1"/>
</dbReference>
<name>A0ABZ1BVB4_9FIRM</name>
<evidence type="ECO:0000256" key="2">
    <source>
        <dbReference type="ARBA" id="ARBA00022448"/>
    </source>
</evidence>
<organism evidence="6 7">
    <name type="scientific">Carboxydichorda subterranea</name>
    <dbReference type="NCBI Taxonomy" id="3109565"/>
    <lineage>
        <taxon>Bacteria</taxon>
        <taxon>Bacillati</taxon>
        <taxon>Bacillota</taxon>
        <taxon>Limnochordia</taxon>
        <taxon>Limnochordales</taxon>
        <taxon>Geochordaceae</taxon>
        <taxon>Carboxydichorda</taxon>
    </lineage>
</organism>
<gene>
    <name evidence="6" type="ORF">U7230_11660</name>
</gene>
<evidence type="ECO:0000256" key="4">
    <source>
        <dbReference type="ARBA" id="ARBA00022970"/>
    </source>
</evidence>
<dbReference type="InterPro" id="IPR028081">
    <property type="entry name" value="Leu-bd"/>
</dbReference>
<evidence type="ECO:0000313" key="7">
    <source>
        <dbReference type="Proteomes" id="UP001332192"/>
    </source>
</evidence>
<dbReference type="CDD" id="cd19982">
    <property type="entry name" value="PBP1_ABC_ligand_binding-like"/>
    <property type="match status" value="1"/>
</dbReference>
<evidence type="ECO:0000313" key="6">
    <source>
        <dbReference type="EMBL" id="WRP16734.1"/>
    </source>
</evidence>
<dbReference type="PANTHER" id="PTHR30483">
    <property type="entry name" value="LEUCINE-SPECIFIC-BINDING PROTEIN"/>
    <property type="match status" value="1"/>
</dbReference>
<feature type="domain" description="Leucine-binding protein" evidence="5">
    <location>
        <begin position="101"/>
        <end position="438"/>
    </location>
</feature>
<evidence type="ECO:0000259" key="5">
    <source>
        <dbReference type="Pfam" id="PF13458"/>
    </source>
</evidence>
<sequence length="470" mass="50756">MDDPGIPHGARTPSRAVRLDSGVRPSGVSSLRWADNAGGTSIFIEDEARCWIRWGGGLTRNAMSRVKRTLGLLAIASSIFVLWQVPHLAGGVALAAPQGEPVEIGVITSLSGRFATFGTMQMAGYRVALEEIESRGGVLGRPLKLLVEDDASDQNAALSAAERLLRRGVPVILGTYASGISKPLAQYMARRQAPLLVTGSADDAITRPGSEWVFRAKTNASAYARSLLDLADRLGGMKRIAILAGSGAFEQSVADAAERLAGQRGYRVVAREAYDRGLTDFRPILNRFRTLDPDILFMVSYEEDAVAIMRQVKEVNLNARMFAGGAAGFALESFVKGAGDAAEWVFSATSWTPQVRYPGAQQLYEKLKAELHGTEPSYHAAEAYMALIVAADAINRAGKLDKAAIRDALRATRLTTAAGPVEFKDYDGFRNQNPISMVVEQVQDGRFVTVFPEEVAAGQPRFPTPAWAKR</sequence>
<dbReference type="SUPFAM" id="SSF53822">
    <property type="entry name" value="Periplasmic binding protein-like I"/>
    <property type="match status" value="1"/>
</dbReference>
<evidence type="ECO:0000256" key="3">
    <source>
        <dbReference type="ARBA" id="ARBA00022729"/>
    </source>
</evidence>
<dbReference type="InterPro" id="IPR000709">
    <property type="entry name" value="Leu_Ile_Val-bd"/>
</dbReference>
<reference evidence="6 7" key="1">
    <citation type="journal article" date="2024" name="Front. Microbiol.">
        <title>Novel thermophilic genera Geochorda gen. nov. and Carboxydochorda gen. nov. from the deep terrestrial subsurface reveal the ecophysiological diversity in the class Limnochordia.</title>
        <authorList>
            <person name="Karnachuk O.V."/>
            <person name="Lukina A.P."/>
            <person name="Avakyan M.R."/>
            <person name="Kadnikov V.V."/>
            <person name="Begmatov S."/>
            <person name="Beletsky A.V."/>
            <person name="Vlasova K.G."/>
            <person name="Novikov A.A."/>
            <person name="Shcherbakova V.A."/>
            <person name="Mardanov A.V."/>
            <person name="Ravin N.V."/>
        </authorList>
    </citation>
    <scope>NUCLEOTIDE SEQUENCE [LARGE SCALE GENOMIC DNA]</scope>
    <source>
        <strain evidence="6 7">L945</strain>
    </source>
</reference>
<dbReference type="Proteomes" id="UP001332192">
    <property type="component" value="Chromosome"/>
</dbReference>
<accession>A0ABZ1BVB4</accession>